<comment type="subunit">
    <text evidence="9">Homodimer.</text>
</comment>
<evidence type="ECO:0000256" key="7">
    <source>
        <dbReference type="ARBA" id="ARBA00023146"/>
    </source>
</evidence>
<feature type="domain" description="Tyrosine--tRNA ligase SYY-like C-terminal" evidence="11">
    <location>
        <begin position="336"/>
        <end position="394"/>
    </location>
</feature>
<dbReference type="HAMAP" id="MF_02007">
    <property type="entry name" value="Tyr_tRNA_synth_type2"/>
    <property type="match status" value="1"/>
</dbReference>
<comment type="function">
    <text evidence="9">Catalyzes the attachment of tyrosine to tRNA(Tyr) in a two-step reaction: tyrosine is first activated by ATP to form Tyr-AMP and then transferred to the acceptor end of tRNA(Tyr).</text>
</comment>
<feature type="short sequence motif" description="'KMSKS' region" evidence="9">
    <location>
        <begin position="238"/>
        <end position="242"/>
    </location>
</feature>
<dbReference type="InterPro" id="IPR024088">
    <property type="entry name" value="Tyr-tRNA-ligase_bac-type"/>
</dbReference>
<dbReference type="PROSITE" id="PS50889">
    <property type="entry name" value="S4"/>
    <property type="match status" value="1"/>
</dbReference>
<evidence type="ECO:0000313" key="12">
    <source>
        <dbReference type="EMBL" id="MFC4735925.1"/>
    </source>
</evidence>
<evidence type="ECO:0000256" key="8">
    <source>
        <dbReference type="ARBA" id="ARBA00048248"/>
    </source>
</evidence>
<keyword evidence="13" id="KW-1185">Reference proteome</keyword>
<evidence type="ECO:0000256" key="5">
    <source>
        <dbReference type="ARBA" id="ARBA00022884"/>
    </source>
</evidence>
<sequence>MTVLTDWQKQEVDRQMNLYCEGAAEVIPPEDLRQKVEQSLLEERPLRIKLGLDPSAPDVHFGHTVVLQKLRQFQENGHQVQLLIGDFTGRIGDPTGKSTARAPLTSEDVKQNARTYVEQFGKVLDMDQVTVHYNSSWLADLSFEEVIHLAGQITTARLLERDDFDERTALGKPIGLHEFFYPVMQGYDSVVLESDIEIGGTDQHYNTLMGRHFQERFKKAKQAVILMPLLEGLDGKEKMSKSKHNYVGVEDNPDEMFGKTMSVPDELMGRWFRLVSGFSSDHVDHLEAELKSGALHPREGKRLLAARMTELYHGKDAAEKAADRFDALYRDNKLPEEIPEHRTEAGLISPLDLLVESGLLHSKSEAKRMIANRGVKIDGARLETADESLRVRDGMVMQVGKRKHVRLKLSQ</sequence>
<dbReference type="Gene3D" id="3.10.290.10">
    <property type="entry name" value="RNA-binding S4 domain"/>
    <property type="match status" value="1"/>
</dbReference>
<keyword evidence="4 9" id="KW-0067">ATP-binding</keyword>
<dbReference type="Proteomes" id="UP001595896">
    <property type="component" value="Unassembled WGS sequence"/>
</dbReference>
<dbReference type="InterPro" id="IPR002305">
    <property type="entry name" value="aa-tRNA-synth_Ic"/>
</dbReference>
<protein>
    <recommendedName>
        <fullName evidence="9">Tyrosine--tRNA ligase</fullName>
        <ecNumber evidence="9">6.1.1.1</ecNumber>
    </recommendedName>
    <alternativeName>
        <fullName evidence="9">Tyrosyl-tRNA synthetase</fullName>
        <shortName evidence="9">TyrRS</shortName>
    </alternativeName>
</protein>
<dbReference type="InterPro" id="IPR014729">
    <property type="entry name" value="Rossmann-like_a/b/a_fold"/>
</dbReference>
<dbReference type="InterPro" id="IPR002307">
    <property type="entry name" value="Tyr-tRNA-ligase"/>
</dbReference>
<keyword evidence="7 9" id="KW-0030">Aminoacyl-tRNA synthetase</keyword>
<dbReference type="GO" id="GO:0004831">
    <property type="term" value="F:tyrosine-tRNA ligase activity"/>
    <property type="evidence" value="ECO:0007669"/>
    <property type="project" value="UniProtKB-EC"/>
</dbReference>
<dbReference type="CDD" id="cd00165">
    <property type="entry name" value="S4"/>
    <property type="match status" value="1"/>
</dbReference>
<reference evidence="13" key="1">
    <citation type="journal article" date="2019" name="Int. J. Syst. Evol. Microbiol.">
        <title>The Global Catalogue of Microorganisms (GCM) 10K type strain sequencing project: providing services to taxonomists for standard genome sequencing and annotation.</title>
        <authorList>
            <consortium name="The Broad Institute Genomics Platform"/>
            <consortium name="The Broad Institute Genome Sequencing Center for Infectious Disease"/>
            <person name="Wu L."/>
            <person name="Ma J."/>
        </authorList>
    </citation>
    <scope>NUCLEOTIDE SEQUENCE [LARGE SCALE GENOMIC DNA]</scope>
    <source>
        <strain evidence="13">JCM 12165</strain>
    </source>
</reference>
<keyword evidence="5 10" id="KW-0694">RNA-binding</keyword>
<organism evidence="12 13">
    <name type="scientific">Bacillus daqingensis</name>
    <dbReference type="NCBI Taxonomy" id="872396"/>
    <lineage>
        <taxon>Bacteria</taxon>
        <taxon>Bacillati</taxon>
        <taxon>Bacillota</taxon>
        <taxon>Bacilli</taxon>
        <taxon>Bacillales</taxon>
        <taxon>Bacillaceae</taxon>
        <taxon>Bacillus</taxon>
    </lineage>
</organism>
<comment type="caution">
    <text evidence="9">Lacks conserved residue(s) required for the propagation of feature annotation.</text>
</comment>
<dbReference type="PRINTS" id="PR01040">
    <property type="entry name" value="TRNASYNTHTYR"/>
</dbReference>
<dbReference type="NCBIfam" id="TIGR00234">
    <property type="entry name" value="tyrS"/>
    <property type="match status" value="1"/>
</dbReference>
<comment type="subcellular location">
    <subcellularLocation>
        <location evidence="9">Cytoplasm</location>
    </subcellularLocation>
</comment>
<name>A0ABV9NTA6_9BACI</name>
<keyword evidence="6 9" id="KW-0648">Protein biosynthesis</keyword>
<dbReference type="Pfam" id="PF22421">
    <property type="entry name" value="SYY_C-terminal"/>
    <property type="match status" value="1"/>
</dbReference>
<evidence type="ECO:0000256" key="3">
    <source>
        <dbReference type="ARBA" id="ARBA00022741"/>
    </source>
</evidence>
<dbReference type="SUPFAM" id="SSF52374">
    <property type="entry name" value="Nucleotidylyl transferase"/>
    <property type="match status" value="1"/>
</dbReference>
<dbReference type="Gene3D" id="3.40.50.620">
    <property type="entry name" value="HUPs"/>
    <property type="match status" value="1"/>
</dbReference>
<dbReference type="InterPro" id="IPR054608">
    <property type="entry name" value="SYY-like_C"/>
</dbReference>
<evidence type="ECO:0000256" key="2">
    <source>
        <dbReference type="ARBA" id="ARBA00022598"/>
    </source>
</evidence>
<comment type="similarity">
    <text evidence="9">Belongs to the class-I aminoacyl-tRNA synthetase family. TyrS type 2 subfamily.</text>
</comment>
<keyword evidence="2 9" id="KW-0436">Ligase</keyword>
<dbReference type="PANTHER" id="PTHR11766:SF1">
    <property type="entry name" value="TYROSINE--TRNA LIGASE"/>
    <property type="match status" value="1"/>
</dbReference>
<gene>
    <name evidence="9 12" type="primary">tyrS</name>
    <name evidence="12" type="ORF">ACFO4L_04930</name>
</gene>
<dbReference type="InterPro" id="IPR036986">
    <property type="entry name" value="S4_RNA-bd_sf"/>
</dbReference>
<evidence type="ECO:0000256" key="4">
    <source>
        <dbReference type="ARBA" id="ARBA00022840"/>
    </source>
</evidence>
<dbReference type="Pfam" id="PF00579">
    <property type="entry name" value="tRNA-synt_1b"/>
    <property type="match status" value="1"/>
</dbReference>
<evidence type="ECO:0000313" key="13">
    <source>
        <dbReference type="Proteomes" id="UP001595896"/>
    </source>
</evidence>
<comment type="catalytic activity">
    <reaction evidence="8 9">
        <text>tRNA(Tyr) + L-tyrosine + ATP = L-tyrosyl-tRNA(Tyr) + AMP + diphosphate + H(+)</text>
        <dbReference type="Rhea" id="RHEA:10220"/>
        <dbReference type="Rhea" id="RHEA-COMP:9706"/>
        <dbReference type="Rhea" id="RHEA-COMP:9707"/>
        <dbReference type="ChEBI" id="CHEBI:15378"/>
        <dbReference type="ChEBI" id="CHEBI:30616"/>
        <dbReference type="ChEBI" id="CHEBI:33019"/>
        <dbReference type="ChEBI" id="CHEBI:58315"/>
        <dbReference type="ChEBI" id="CHEBI:78442"/>
        <dbReference type="ChEBI" id="CHEBI:78536"/>
        <dbReference type="ChEBI" id="CHEBI:456215"/>
        <dbReference type="EC" id="6.1.1.1"/>
    </reaction>
</comment>
<dbReference type="RefSeq" id="WP_377908589.1">
    <property type="nucleotide sequence ID" value="NZ_JBHSGK010000004.1"/>
</dbReference>
<keyword evidence="1 9" id="KW-0963">Cytoplasm</keyword>
<evidence type="ECO:0000256" key="9">
    <source>
        <dbReference type="HAMAP-Rule" id="MF_02007"/>
    </source>
</evidence>
<dbReference type="CDD" id="cd00805">
    <property type="entry name" value="TyrRS_core"/>
    <property type="match status" value="1"/>
</dbReference>
<dbReference type="EC" id="6.1.1.1" evidence="9"/>
<dbReference type="PANTHER" id="PTHR11766">
    <property type="entry name" value="TYROSYL-TRNA SYNTHETASE"/>
    <property type="match status" value="1"/>
</dbReference>
<dbReference type="EMBL" id="JBHSGK010000004">
    <property type="protein sequence ID" value="MFC4735925.1"/>
    <property type="molecule type" value="Genomic_DNA"/>
</dbReference>
<feature type="binding site" evidence="9">
    <location>
        <position position="241"/>
    </location>
    <ligand>
        <name>ATP</name>
        <dbReference type="ChEBI" id="CHEBI:30616"/>
    </ligand>
</feature>
<keyword evidence="3 9" id="KW-0547">Nucleotide-binding</keyword>
<proteinExistence type="inferred from homology"/>
<evidence type="ECO:0000256" key="10">
    <source>
        <dbReference type="PROSITE-ProRule" id="PRU00182"/>
    </source>
</evidence>
<accession>A0ABV9NTA6</accession>
<dbReference type="SUPFAM" id="SSF55174">
    <property type="entry name" value="Alpha-L RNA-binding motif"/>
    <property type="match status" value="1"/>
</dbReference>
<evidence type="ECO:0000256" key="6">
    <source>
        <dbReference type="ARBA" id="ARBA00022917"/>
    </source>
</evidence>
<dbReference type="Gene3D" id="1.10.240.10">
    <property type="entry name" value="Tyrosyl-Transfer RNA Synthetase"/>
    <property type="match status" value="1"/>
</dbReference>
<dbReference type="InterPro" id="IPR024108">
    <property type="entry name" value="Tyr-tRNA-ligase_bac_2"/>
</dbReference>
<comment type="caution">
    <text evidence="12">The sequence shown here is derived from an EMBL/GenBank/DDBJ whole genome shotgun (WGS) entry which is preliminary data.</text>
</comment>
<evidence type="ECO:0000256" key="1">
    <source>
        <dbReference type="ARBA" id="ARBA00022490"/>
    </source>
</evidence>
<evidence type="ECO:0000259" key="11">
    <source>
        <dbReference type="Pfam" id="PF22421"/>
    </source>
</evidence>